<reference evidence="3 4" key="1">
    <citation type="journal article" date="2016" name="Genome Biol. Evol.">
        <title>Gene Family Evolution Reflects Adaptation to Soil Environmental Stressors in the Genome of the Collembolan Orchesella cincta.</title>
        <authorList>
            <person name="Faddeeva-Vakhrusheva A."/>
            <person name="Derks M.F."/>
            <person name="Anvar S.Y."/>
            <person name="Agamennone V."/>
            <person name="Suring W."/>
            <person name="Smit S."/>
            <person name="van Straalen N.M."/>
            <person name="Roelofs D."/>
        </authorList>
    </citation>
    <scope>NUCLEOTIDE SEQUENCE [LARGE SCALE GENOMIC DNA]</scope>
    <source>
        <tissue evidence="3">Mixed pool</tissue>
    </source>
</reference>
<keyword evidence="2" id="KW-0732">Signal</keyword>
<dbReference type="Proteomes" id="UP000094527">
    <property type="component" value="Unassembled WGS sequence"/>
</dbReference>
<feature type="chain" id="PRO_5008904520" evidence="2">
    <location>
        <begin position="23"/>
        <end position="446"/>
    </location>
</feature>
<proteinExistence type="predicted"/>
<organism evidence="3 4">
    <name type="scientific">Orchesella cincta</name>
    <name type="common">Springtail</name>
    <name type="synonym">Podura cincta</name>
    <dbReference type="NCBI Taxonomy" id="48709"/>
    <lineage>
        <taxon>Eukaryota</taxon>
        <taxon>Metazoa</taxon>
        <taxon>Ecdysozoa</taxon>
        <taxon>Arthropoda</taxon>
        <taxon>Hexapoda</taxon>
        <taxon>Collembola</taxon>
        <taxon>Entomobryomorpha</taxon>
        <taxon>Entomobryoidea</taxon>
        <taxon>Orchesellidae</taxon>
        <taxon>Orchesellinae</taxon>
        <taxon>Orchesella</taxon>
    </lineage>
</organism>
<evidence type="ECO:0000313" key="3">
    <source>
        <dbReference type="EMBL" id="ODM96477.1"/>
    </source>
</evidence>
<dbReference type="AlphaFoldDB" id="A0A1D2MTS7"/>
<accession>A0A1D2MTS7</accession>
<evidence type="ECO:0000256" key="1">
    <source>
        <dbReference type="SAM" id="MobiDB-lite"/>
    </source>
</evidence>
<keyword evidence="4" id="KW-1185">Reference proteome</keyword>
<gene>
    <name evidence="3" type="ORF">Ocin01_10205</name>
</gene>
<comment type="caution">
    <text evidence="3">The sequence shown here is derived from an EMBL/GenBank/DDBJ whole genome shotgun (WGS) entry which is preliminary data.</text>
</comment>
<name>A0A1D2MTS7_ORCCI</name>
<dbReference type="EMBL" id="LJIJ01000536">
    <property type="protein sequence ID" value="ODM96477.1"/>
    <property type="molecule type" value="Genomic_DNA"/>
</dbReference>
<protein>
    <submittedName>
        <fullName evidence="3">Uncharacterized protein</fullName>
    </submittedName>
</protein>
<evidence type="ECO:0000313" key="4">
    <source>
        <dbReference type="Proteomes" id="UP000094527"/>
    </source>
</evidence>
<feature type="region of interest" description="Disordered" evidence="1">
    <location>
        <begin position="180"/>
        <end position="202"/>
    </location>
</feature>
<evidence type="ECO:0000256" key="2">
    <source>
        <dbReference type="SAM" id="SignalP"/>
    </source>
</evidence>
<feature type="signal peptide" evidence="2">
    <location>
        <begin position="1"/>
        <end position="22"/>
    </location>
</feature>
<sequence length="446" mass="48179">MAKLRRILIFAIFVQIHPQITSRTTIDLNFFQSRNPPDVNSSLTVTTAIPSIPQRIHASLNNVLRIPLPIWGTSTSSRGTIFIPTLPLKPVAQTPTGGAQQNHAVGASGASQAAPTNFLPLPEGIQAIHSTIAQLSTLTHWPFAYVTTTRPAAPSTGNATSGQIEKTTAAPAITVQTATTTTVAPTIPPNTTPLPSTAVKVTQPPPPLPTFLAPPSPIFPQQIIPQLPPRPPLQSIPNRLQNRLQSTLGSYIRLPNLSQIGQPPRSMITEPPWVTELLGPTLEPPTTRAPTLGERVHNTLNNVLLFVPATLLNIWYQNFGHAHVDRIIQRLQVPTPKPGSTDPVFATISQNNALANFTGSESGELPVIAAFLNANGTLMPTVVHPVVNITKNTIEYQLRSENNETTVLWTGSLSNDIFFGNRTALGQEEEDDEDEQIKIGALTLRL</sequence>